<name>A0A1X7AHP5_9GAMM</name>
<dbReference type="EMBL" id="FWPT01000003">
    <property type="protein sequence ID" value="SMA41945.1"/>
    <property type="molecule type" value="Genomic_DNA"/>
</dbReference>
<dbReference type="RefSeq" id="WP_087108228.1">
    <property type="nucleotide sequence ID" value="NZ_CBCSCN010000009.1"/>
</dbReference>
<dbReference type="Proteomes" id="UP000196573">
    <property type="component" value="Unassembled WGS sequence"/>
</dbReference>
<evidence type="ECO:0000313" key="1">
    <source>
        <dbReference type="EMBL" id="SMA41945.1"/>
    </source>
</evidence>
<accession>A0A1X7AHP5</accession>
<sequence>MSISIGKLLRSGLSLTGMKEAVNITATANFNSGKRAVRKLDKAVTRLTPESSLQKQTRQEEEEANRLLRGFRKMAVAVAMPFVSLKYHYYKAQFHEQSDNTIDKAAGNFGTLGKKFANKVLKPAANRLESGSKADQAWAYKKLSDTDRYILKSFVEKE</sequence>
<dbReference type="AlphaFoldDB" id="A0A1X7AHP5"/>
<protein>
    <submittedName>
        <fullName evidence="1">Uncharacterized protein</fullName>
    </submittedName>
</protein>
<evidence type="ECO:0000313" key="2">
    <source>
        <dbReference type="Proteomes" id="UP000196573"/>
    </source>
</evidence>
<gene>
    <name evidence="1" type="ORF">EHSB41UT_01364</name>
</gene>
<keyword evidence="2" id="KW-1185">Reference proteome</keyword>
<proteinExistence type="predicted"/>
<organism evidence="1 2">
    <name type="scientific">Parendozoicomonas haliclonae</name>
    <dbReference type="NCBI Taxonomy" id="1960125"/>
    <lineage>
        <taxon>Bacteria</taxon>
        <taxon>Pseudomonadati</taxon>
        <taxon>Pseudomonadota</taxon>
        <taxon>Gammaproteobacteria</taxon>
        <taxon>Oceanospirillales</taxon>
        <taxon>Endozoicomonadaceae</taxon>
        <taxon>Parendozoicomonas</taxon>
    </lineage>
</organism>
<reference evidence="1 2" key="1">
    <citation type="submission" date="2017-03" db="EMBL/GenBank/DDBJ databases">
        <authorList>
            <person name="Afonso C.L."/>
            <person name="Miller P.J."/>
            <person name="Scott M.A."/>
            <person name="Spackman E."/>
            <person name="Goraichik I."/>
            <person name="Dimitrov K.M."/>
            <person name="Suarez D.L."/>
            <person name="Swayne D.E."/>
        </authorList>
    </citation>
    <scope>NUCLEOTIDE SEQUENCE [LARGE SCALE GENOMIC DNA]</scope>
    <source>
        <strain evidence="1">SB41UT1</strain>
    </source>
</reference>